<dbReference type="PROSITE" id="PS50112">
    <property type="entry name" value="PAS"/>
    <property type="match status" value="1"/>
</dbReference>
<dbReference type="InterPro" id="IPR029787">
    <property type="entry name" value="Nucleotide_cyclase"/>
</dbReference>
<feature type="domain" description="PAC" evidence="2">
    <location>
        <begin position="74"/>
        <end position="132"/>
    </location>
</feature>
<reference evidence="5 6" key="1">
    <citation type="submission" date="2023-10" db="EMBL/GenBank/DDBJ databases">
        <title>Paenibacillus strain PFR10 Genome sequencing and assembly.</title>
        <authorList>
            <person name="Kim I."/>
        </authorList>
    </citation>
    <scope>NUCLEOTIDE SEQUENCE [LARGE SCALE GENOMIC DNA]</scope>
    <source>
        <strain evidence="5 6">PFR10</strain>
    </source>
</reference>
<feature type="domain" description="GGDEF" evidence="4">
    <location>
        <begin position="154"/>
        <end position="284"/>
    </location>
</feature>
<evidence type="ECO:0000313" key="6">
    <source>
        <dbReference type="Proteomes" id="UP001260980"/>
    </source>
</evidence>
<keyword evidence="6" id="KW-1185">Reference proteome</keyword>
<dbReference type="InterPro" id="IPR000700">
    <property type="entry name" value="PAS-assoc_C"/>
</dbReference>
<feature type="domain" description="EAL" evidence="3">
    <location>
        <begin position="293"/>
        <end position="542"/>
    </location>
</feature>
<evidence type="ECO:0000259" key="1">
    <source>
        <dbReference type="PROSITE" id="PS50112"/>
    </source>
</evidence>
<dbReference type="NCBIfam" id="TIGR00229">
    <property type="entry name" value="sensory_box"/>
    <property type="match status" value="1"/>
</dbReference>
<gene>
    <name evidence="5" type="ORF">RQP52_01350</name>
</gene>
<dbReference type="PROSITE" id="PS50887">
    <property type="entry name" value="GGDEF"/>
    <property type="match status" value="1"/>
</dbReference>
<dbReference type="Pfam" id="PF00563">
    <property type="entry name" value="EAL"/>
    <property type="match status" value="1"/>
</dbReference>
<evidence type="ECO:0000259" key="3">
    <source>
        <dbReference type="PROSITE" id="PS50883"/>
    </source>
</evidence>
<dbReference type="Gene3D" id="3.30.70.270">
    <property type="match status" value="1"/>
</dbReference>
<accession>A0ABU3R6K8</accession>
<dbReference type="EMBL" id="JAWCUD010000001">
    <property type="protein sequence ID" value="MDU0199711.1"/>
    <property type="molecule type" value="Genomic_DNA"/>
</dbReference>
<dbReference type="InterPro" id="IPR052155">
    <property type="entry name" value="Biofilm_reg_signaling"/>
</dbReference>
<dbReference type="PROSITE" id="PS50113">
    <property type="entry name" value="PAC"/>
    <property type="match status" value="1"/>
</dbReference>
<dbReference type="Gene3D" id="3.30.450.20">
    <property type="entry name" value="PAS domain"/>
    <property type="match status" value="1"/>
</dbReference>
<dbReference type="InterPro" id="IPR043128">
    <property type="entry name" value="Rev_trsase/Diguanyl_cyclase"/>
</dbReference>
<dbReference type="SUPFAM" id="SSF55073">
    <property type="entry name" value="Nucleotide cyclase"/>
    <property type="match status" value="1"/>
</dbReference>
<dbReference type="NCBIfam" id="TIGR00254">
    <property type="entry name" value="GGDEF"/>
    <property type="match status" value="1"/>
</dbReference>
<dbReference type="InterPro" id="IPR035965">
    <property type="entry name" value="PAS-like_dom_sf"/>
</dbReference>
<dbReference type="PANTHER" id="PTHR44757">
    <property type="entry name" value="DIGUANYLATE CYCLASE DGCP"/>
    <property type="match status" value="1"/>
</dbReference>
<dbReference type="Pfam" id="PF00990">
    <property type="entry name" value="GGDEF"/>
    <property type="match status" value="1"/>
</dbReference>
<dbReference type="SUPFAM" id="SSF55785">
    <property type="entry name" value="PYP-like sensor domain (PAS domain)"/>
    <property type="match status" value="1"/>
</dbReference>
<dbReference type="PANTHER" id="PTHR44757:SF2">
    <property type="entry name" value="BIOFILM ARCHITECTURE MAINTENANCE PROTEIN MBAA"/>
    <property type="match status" value="1"/>
</dbReference>
<dbReference type="RefSeq" id="WP_315949001.1">
    <property type="nucleotide sequence ID" value="NZ_JAWCUD010000001.1"/>
</dbReference>
<comment type="caution">
    <text evidence="5">The sequence shown here is derived from an EMBL/GenBank/DDBJ whole genome shotgun (WGS) entry which is preliminary data.</text>
</comment>
<evidence type="ECO:0000259" key="2">
    <source>
        <dbReference type="PROSITE" id="PS50113"/>
    </source>
</evidence>
<feature type="domain" description="PAS" evidence="1">
    <location>
        <begin position="6"/>
        <end position="51"/>
    </location>
</feature>
<evidence type="ECO:0000259" key="4">
    <source>
        <dbReference type="PROSITE" id="PS50887"/>
    </source>
</evidence>
<dbReference type="InterPro" id="IPR000160">
    <property type="entry name" value="GGDEF_dom"/>
</dbReference>
<evidence type="ECO:0000313" key="5">
    <source>
        <dbReference type="EMBL" id="MDU0199711.1"/>
    </source>
</evidence>
<dbReference type="CDD" id="cd01948">
    <property type="entry name" value="EAL"/>
    <property type="match status" value="1"/>
</dbReference>
<dbReference type="Proteomes" id="UP001260980">
    <property type="component" value="Unassembled WGS sequence"/>
</dbReference>
<dbReference type="SUPFAM" id="SSF141868">
    <property type="entry name" value="EAL domain-like"/>
    <property type="match status" value="1"/>
</dbReference>
<dbReference type="CDD" id="cd01949">
    <property type="entry name" value="GGDEF"/>
    <property type="match status" value="1"/>
</dbReference>
<dbReference type="PROSITE" id="PS50883">
    <property type="entry name" value="EAL"/>
    <property type="match status" value="1"/>
</dbReference>
<proteinExistence type="predicted"/>
<dbReference type="SMART" id="SM00267">
    <property type="entry name" value="GGDEF"/>
    <property type="match status" value="1"/>
</dbReference>
<dbReference type="Gene3D" id="3.20.20.450">
    <property type="entry name" value="EAL domain"/>
    <property type="match status" value="1"/>
</dbReference>
<dbReference type="InterPro" id="IPR000014">
    <property type="entry name" value="PAS"/>
</dbReference>
<name>A0ABU3R6K8_9BACL</name>
<dbReference type="InterPro" id="IPR001633">
    <property type="entry name" value="EAL_dom"/>
</dbReference>
<protein>
    <submittedName>
        <fullName evidence="5">Bifunctional diguanylate cyclase/phosphodiesterase</fullName>
    </submittedName>
</protein>
<sequence length="543" mass="62189">MNKLLDASLLLHMLDDIEDSIYIMKVDGANLKYYYVNRAATHFSGRSMEDVGLTFFDTHASHMANYLHKKYMRVVKERRTVKYEDGFVLPNGMLSGESILTPIFDENDNLTYIFTVTRDITERKIHENLLYDYAYHDELSRLYNRRYLLEHVIHPATLYLLDLDDFKNINDMFGHDVGDTVLVEVANRLIQQFGTNYTLVRLGGDEFIVVANQASEPAEQTADTIIQLFQKPFNVNDRQMKLSVSIGVSLRVEEETIQTLLKQADIALYKAKGAGRKRFHIYEAAYKYDHVENFIHELALSQAIEKEELYVQYQLIYHPVKQAVIGAEALLRWHCGSRGIVQPNSFIPVAEETGLIVDIGYWVIRQACKDWHLLKEVYGAEFKLSVNISRVQLNEVDFVVQLLNIMEEEEVAPQSIELEITESTTVHSMQEVQQTLHQLRAYGFTIALDDFGTGYSSLSMLTLLPIDKLKIDRSFIADGNAPLIAAMLAMANALKLQVIAEGIETYEQYVMLKEMACWGIQGYYINKPTDLHLLPKQVELGAE</sequence>
<dbReference type="SMART" id="SM00052">
    <property type="entry name" value="EAL"/>
    <property type="match status" value="1"/>
</dbReference>
<organism evidence="5 6">
    <name type="scientific">Paenibacillus violae</name>
    <dbReference type="NCBI Taxonomy" id="3077234"/>
    <lineage>
        <taxon>Bacteria</taxon>
        <taxon>Bacillati</taxon>
        <taxon>Bacillota</taxon>
        <taxon>Bacilli</taxon>
        <taxon>Bacillales</taxon>
        <taxon>Paenibacillaceae</taxon>
        <taxon>Paenibacillus</taxon>
    </lineage>
</organism>
<dbReference type="InterPro" id="IPR035919">
    <property type="entry name" value="EAL_sf"/>
</dbReference>